<dbReference type="EMBL" id="CP071502">
    <property type="protein sequence ID" value="QSX37841.1"/>
    <property type="molecule type" value="Genomic_DNA"/>
</dbReference>
<accession>A0ABX7R3V0</accession>
<organism evidence="2 3">
    <name type="scientific">Shewanella sedimentimangrovi</name>
    <dbReference type="NCBI Taxonomy" id="2814293"/>
    <lineage>
        <taxon>Bacteria</taxon>
        <taxon>Pseudomonadati</taxon>
        <taxon>Pseudomonadota</taxon>
        <taxon>Gammaproteobacteria</taxon>
        <taxon>Alteromonadales</taxon>
        <taxon>Shewanellaceae</taxon>
        <taxon>Shewanella</taxon>
    </lineage>
</organism>
<feature type="transmembrane region" description="Helical" evidence="1">
    <location>
        <begin position="12"/>
        <end position="34"/>
    </location>
</feature>
<evidence type="ECO:0000313" key="3">
    <source>
        <dbReference type="Proteomes" id="UP000663207"/>
    </source>
</evidence>
<evidence type="ECO:0000256" key="1">
    <source>
        <dbReference type="SAM" id="Phobius"/>
    </source>
</evidence>
<dbReference type="Proteomes" id="UP000663207">
    <property type="component" value="Chromosome"/>
</dbReference>
<keyword evidence="1" id="KW-1133">Transmembrane helix</keyword>
<protein>
    <submittedName>
        <fullName evidence="2">Uncharacterized protein</fullName>
    </submittedName>
</protein>
<dbReference type="RefSeq" id="WP_207381011.1">
    <property type="nucleotide sequence ID" value="NZ_CP071502.1"/>
</dbReference>
<gene>
    <name evidence="2" type="ORF">JYB85_03080</name>
</gene>
<sequence>MNGAGGTSGGIGQFFIGLIMLCGGVYLLLNAISVTSSFGLGARLYGISAWGGNYGITGGMIMIPFMFGIGIIFFNAKNPLGWLLGIGSLIALVFGVISSVHFHLRAMTAFDLIVILVLAVGGLGLLLRSLKDSRVT</sequence>
<feature type="transmembrane region" description="Helical" evidence="1">
    <location>
        <begin position="108"/>
        <end position="127"/>
    </location>
</feature>
<keyword evidence="1" id="KW-0472">Membrane</keyword>
<feature type="transmembrane region" description="Helical" evidence="1">
    <location>
        <begin position="54"/>
        <end position="74"/>
    </location>
</feature>
<reference evidence="2 3" key="1">
    <citation type="submission" date="2021-03" db="EMBL/GenBank/DDBJ databases">
        <title>Novel species identification of genus Shewanella.</title>
        <authorList>
            <person name="Liu G."/>
            <person name="Zhang Q."/>
        </authorList>
    </citation>
    <scope>NUCLEOTIDE SEQUENCE [LARGE SCALE GENOMIC DNA]</scope>
    <source>
        <strain evidence="2 3">FJAT-52962</strain>
    </source>
</reference>
<name>A0ABX7R3V0_9GAMM</name>
<evidence type="ECO:0000313" key="2">
    <source>
        <dbReference type="EMBL" id="QSX37841.1"/>
    </source>
</evidence>
<keyword evidence="1" id="KW-0812">Transmembrane</keyword>
<keyword evidence="3" id="KW-1185">Reference proteome</keyword>
<proteinExistence type="predicted"/>
<feature type="transmembrane region" description="Helical" evidence="1">
    <location>
        <begin position="81"/>
        <end position="102"/>
    </location>
</feature>